<evidence type="ECO:0000313" key="2">
    <source>
        <dbReference type="Proteomes" id="UP000653480"/>
    </source>
</evidence>
<name>A0A8H9H6U2_9ACTN</name>
<protein>
    <submittedName>
        <fullName evidence="1">Uncharacterized protein</fullName>
    </submittedName>
</protein>
<proteinExistence type="predicted"/>
<reference evidence="1" key="2">
    <citation type="submission" date="2020-09" db="EMBL/GenBank/DDBJ databases">
        <authorList>
            <person name="Sun Q."/>
            <person name="Zhou Y."/>
        </authorList>
    </citation>
    <scope>NUCLEOTIDE SEQUENCE</scope>
    <source>
        <strain evidence="1">CGMCC 4.7138</strain>
    </source>
</reference>
<dbReference type="Proteomes" id="UP000653480">
    <property type="component" value="Unassembled WGS sequence"/>
</dbReference>
<accession>A0A8H9H6U2</accession>
<dbReference type="EMBL" id="BMMN01000020">
    <property type="protein sequence ID" value="GGO30638.1"/>
    <property type="molecule type" value="Genomic_DNA"/>
</dbReference>
<sequence length="55" mass="5867">MGPYGVGNNMTPGSAVTLSKAFADMGSVLSILISPQRVRLLMRGDAHETGVRFCR</sequence>
<organism evidence="1 2">
    <name type="scientific">Microbispora bryophytorum</name>
    <dbReference type="NCBI Taxonomy" id="1460882"/>
    <lineage>
        <taxon>Bacteria</taxon>
        <taxon>Bacillati</taxon>
        <taxon>Actinomycetota</taxon>
        <taxon>Actinomycetes</taxon>
        <taxon>Streptosporangiales</taxon>
        <taxon>Streptosporangiaceae</taxon>
        <taxon>Microbispora</taxon>
    </lineage>
</organism>
<comment type="caution">
    <text evidence="1">The sequence shown here is derived from an EMBL/GenBank/DDBJ whole genome shotgun (WGS) entry which is preliminary data.</text>
</comment>
<evidence type="ECO:0000313" key="1">
    <source>
        <dbReference type="EMBL" id="GGO30638.1"/>
    </source>
</evidence>
<dbReference type="AlphaFoldDB" id="A0A8H9H6U2"/>
<keyword evidence="2" id="KW-1185">Reference proteome</keyword>
<gene>
    <name evidence="1" type="ORF">GCM10011574_67210</name>
</gene>
<reference evidence="1" key="1">
    <citation type="journal article" date="2014" name="Int. J. Syst. Evol. Microbiol.">
        <title>Complete genome sequence of Corynebacterium casei LMG S-19264T (=DSM 44701T), isolated from a smear-ripened cheese.</title>
        <authorList>
            <consortium name="US DOE Joint Genome Institute (JGI-PGF)"/>
            <person name="Walter F."/>
            <person name="Albersmeier A."/>
            <person name="Kalinowski J."/>
            <person name="Ruckert C."/>
        </authorList>
    </citation>
    <scope>NUCLEOTIDE SEQUENCE</scope>
    <source>
        <strain evidence="1">CGMCC 4.7138</strain>
    </source>
</reference>